<reference evidence="3" key="1">
    <citation type="submission" date="2023-02" db="EMBL/GenBank/DDBJ databases">
        <title>Genome of toxic invasive species Heracleum sosnowskyi carries increased number of genes despite the absence of recent whole-genome duplications.</title>
        <authorList>
            <person name="Schelkunov M."/>
            <person name="Shtratnikova V."/>
            <person name="Makarenko M."/>
            <person name="Klepikova A."/>
            <person name="Omelchenko D."/>
            <person name="Novikova G."/>
            <person name="Obukhova E."/>
            <person name="Bogdanov V."/>
            <person name="Penin A."/>
            <person name="Logacheva M."/>
        </authorList>
    </citation>
    <scope>NUCLEOTIDE SEQUENCE</scope>
    <source>
        <strain evidence="3">Hsosn_3</strain>
        <tissue evidence="3">Leaf</tissue>
    </source>
</reference>
<feature type="chain" id="PRO_5041943314" evidence="2">
    <location>
        <begin position="26"/>
        <end position="123"/>
    </location>
</feature>
<evidence type="ECO:0000313" key="4">
    <source>
        <dbReference type="Proteomes" id="UP001237642"/>
    </source>
</evidence>
<protein>
    <submittedName>
        <fullName evidence="3">Uncharacterized protein</fullName>
    </submittedName>
</protein>
<comment type="caution">
    <text evidence="3">The sequence shown here is derived from an EMBL/GenBank/DDBJ whole genome shotgun (WGS) entry which is preliminary data.</text>
</comment>
<evidence type="ECO:0000256" key="2">
    <source>
        <dbReference type="SAM" id="SignalP"/>
    </source>
</evidence>
<organism evidence="3 4">
    <name type="scientific">Heracleum sosnowskyi</name>
    <dbReference type="NCBI Taxonomy" id="360622"/>
    <lineage>
        <taxon>Eukaryota</taxon>
        <taxon>Viridiplantae</taxon>
        <taxon>Streptophyta</taxon>
        <taxon>Embryophyta</taxon>
        <taxon>Tracheophyta</taxon>
        <taxon>Spermatophyta</taxon>
        <taxon>Magnoliopsida</taxon>
        <taxon>eudicotyledons</taxon>
        <taxon>Gunneridae</taxon>
        <taxon>Pentapetalae</taxon>
        <taxon>asterids</taxon>
        <taxon>campanulids</taxon>
        <taxon>Apiales</taxon>
        <taxon>Apiaceae</taxon>
        <taxon>Apioideae</taxon>
        <taxon>apioid superclade</taxon>
        <taxon>Tordylieae</taxon>
        <taxon>Tordyliinae</taxon>
        <taxon>Heracleum</taxon>
    </lineage>
</organism>
<dbReference type="AlphaFoldDB" id="A0AAD8H2C3"/>
<gene>
    <name evidence="3" type="ORF">POM88_044196</name>
</gene>
<dbReference type="Proteomes" id="UP001237642">
    <property type="component" value="Unassembled WGS sequence"/>
</dbReference>
<feature type="region of interest" description="Disordered" evidence="1">
    <location>
        <begin position="87"/>
        <end position="113"/>
    </location>
</feature>
<accession>A0AAD8H2C3</accession>
<keyword evidence="4" id="KW-1185">Reference proteome</keyword>
<proteinExistence type="predicted"/>
<keyword evidence="2" id="KW-0732">Signal</keyword>
<evidence type="ECO:0000313" key="3">
    <source>
        <dbReference type="EMBL" id="KAK1359722.1"/>
    </source>
</evidence>
<feature type="compositionally biased region" description="Basic and acidic residues" evidence="1">
    <location>
        <begin position="87"/>
        <end position="110"/>
    </location>
</feature>
<sequence>MTSLFYTRPMIFLLILYVDRVCCQGKQLVPRRYPAFRGWTKEKIKERELLEAEEEAFGSGNILKMVTVEELEENEKLVWKEKLNAEEEKGGAEIEKGVEDDNRENPDGSHEISGMALVFWEEF</sequence>
<dbReference type="EMBL" id="JAUIZM010000010">
    <property type="protein sequence ID" value="KAK1359722.1"/>
    <property type="molecule type" value="Genomic_DNA"/>
</dbReference>
<reference evidence="3" key="2">
    <citation type="submission" date="2023-05" db="EMBL/GenBank/DDBJ databases">
        <authorList>
            <person name="Schelkunov M.I."/>
        </authorList>
    </citation>
    <scope>NUCLEOTIDE SEQUENCE</scope>
    <source>
        <strain evidence="3">Hsosn_3</strain>
        <tissue evidence="3">Leaf</tissue>
    </source>
</reference>
<evidence type="ECO:0000256" key="1">
    <source>
        <dbReference type="SAM" id="MobiDB-lite"/>
    </source>
</evidence>
<name>A0AAD8H2C3_9APIA</name>
<feature type="signal peptide" evidence="2">
    <location>
        <begin position="1"/>
        <end position="25"/>
    </location>
</feature>